<comment type="caution">
    <text evidence="1">The sequence shown here is derived from an EMBL/GenBank/DDBJ whole genome shotgun (WGS) entry which is preliminary data.</text>
</comment>
<organism evidence="1 2">
    <name type="scientific">Polarella glacialis</name>
    <name type="common">Dinoflagellate</name>
    <dbReference type="NCBI Taxonomy" id="89957"/>
    <lineage>
        <taxon>Eukaryota</taxon>
        <taxon>Sar</taxon>
        <taxon>Alveolata</taxon>
        <taxon>Dinophyceae</taxon>
        <taxon>Suessiales</taxon>
        <taxon>Suessiaceae</taxon>
        <taxon>Polarella</taxon>
    </lineage>
</organism>
<dbReference type="OrthoDB" id="414788at2759"/>
<evidence type="ECO:0000313" key="1">
    <source>
        <dbReference type="EMBL" id="CAE8583398.1"/>
    </source>
</evidence>
<dbReference type="AlphaFoldDB" id="A0A813D4N8"/>
<keyword evidence="2" id="KW-1185">Reference proteome</keyword>
<name>A0A813D4N8_POLGL</name>
<dbReference type="EMBL" id="CAJNNV010000716">
    <property type="protein sequence ID" value="CAE8583398.1"/>
    <property type="molecule type" value="Genomic_DNA"/>
</dbReference>
<protein>
    <submittedName>
        <fullName evidence="1">Uncharacterized protein</fullName>
    </submittedName>
</protein>
<reference evidence="1" key="1">
    <citation type="submission" date="2021-02" db="EMBL/GenBank/DDBJ databases">
        <authorList>
            <person name="Dougan E. K."/>
            <person name="Rhodes N."/>
            <person name="Thang M."/>
            <person name="Chan C."/>
        </authorList>
    </citation>
    <scope>NUCLEOTIDE SEQUENCE</scope>
</reference>
<accession>A0A813D4N8</accession>
<evidence type="ECO:0000313" key="2">
    <source>
        <dbReference type="Proteomes" id="UP000654075"/>
    </source>
</evidence>
<sequence length="733" mass="82456">MTSAMLQIQTVLRYSHNVVLLAQWICSQNAVVHWIALVTCHGAQVLYDLARLISQHPRPVYKKRGLQKLAWYMRVARELPLSVVVVRLPPNLSASRAWAALRDRKELICGDVRGRWDWFVTQRFVAQPASTIRKKRFRMAQAMKAATWHFHESTPSEVMAEVNKGSELVRVKMWAKFADFDGETEARSQFLQEIHQAGGKLRLPGDRFQAFVSVLRGLVMRHGATRLPTTALQQYVASFPAHGPNFCLIQEDRDSAACWVMHVELYQLRMMDLLAQDPRWLMTSKTPEQAAADRALAINAVQLVRAKSPTASTDPVHLPNGYGAVKAKCFKGCPSSGQTHSCEKPGHSCFRKVVSWSSCETNVRQLLRSAGRAVTILVTKYCLGWETLNLKTSASDLKQRLAGLVQPTMVCGECGAQREGKYTMLVADAGQMFEQIRAPHVLRNLSLLFERARKEGFKAVLLRATRRLSGSLSRNEHVVVNNSRTWVFDDLYALVELSLHTALLNVRWGGRILQQESGSPIGGLLSRLHAMLSLGPSEGHFVDGCSYDFPRHVAAIRYVDDAAVFSSTKCGGCLRKIMAAAVPPHIVFDIEQQSTERVAWLDLTVTDVGGKLDVDVAYPEMPWLSGDSLYPERQRFPPFLDEASFSLSDFRQRIKCIVARWQQVGLHGHRLQHPVGHLILMLGRYGYPAPLCVKCLCRWGGPEVAVCAKFWDDFIKRIDNHPPRRCARVKFDV</sequence>
<proteinExistence type="predicted"/>
<dbReference type="Proteomes" id="UP000654075">
    <property type="component" value="Unassembled WGS sequence"/>
</dbReference>
<gene>
    <name evidence="1" type="ORF">PGLA1383_LOCUS2366</name>
</gene>